<protein>
    <submittedName>
        <fullName evidence="2">Uncharacterized protein</fullName>
    </submittedName>
</protein>
<keyword evidence="1" id="KW-0812">Transmembrane</keyword>
<keyword evidence="1" id="KW-1133">Transmembrane helix</keyword>
<reference evidence="2" key="2">
    <citation type="submission" date="2004-08" db="EMBL/GenBank/DDBJ databases">
        <authorList>
            <person name="Putnam N."/>
            <person name="Detter J.C."/>
            <person name="Richardson P.M."/>
            <person name="Rokhsar D."/>
        </authorList>
    </citation>
    <scope>NUCLEOTIDE SEQUENCE</scope>
</reference>
<gene>
    <name evidence="2" type="ORF">GZ23H9_11</name>
</gene>
<evidence type="ECO:0000313" key="2">
    <source>
        <dbReference type="EMBL" id="AAU82916.1"/>
    </source>
</evidence>
<name>Q64CG1_UNCAG</name>
<sequence length="55" mass="6832">MTVYHIYRSFSCFLFIFQYISFDYIYQAMLKYWPFGTILFRVVGRLGLKRRCMQL</sequence>
<dbReference type="EMBL" id="AY714836">
    <property type="protein sequence ID" value="AAU82916.1"/>
    <property type="molecule type" value="Genomic_DNA"/>
</dbReference>
<reference evidence="2" key="1">
    <citation type="journal article" date="2004" name="Science">
        <title>Reverse methanogenesis: testing the hypothesis with environmental genomics.</title>
        <authorList>
            <person name="Hallam S.J."/>
            <person name="Putnam N."/>
            <person name="Preston C.M."/>
            <person name="Detter J.C."/>
            <person name="Rokhsar D."/>
            <person name="Richardson P.M."/>
            <person name="DeLong E.F."/>
        </authorList>
    </citation>
    <scope>NUCLEOTIDE SEQUENCE</scope>
</reference>
<organism evidence="2">
    <name type="scientific">Uncultured archaeon GZfos26G2</name>
    <dbReference type="NCBI Taxonomy" id="3386331"/>
    <lineage>
        <taxon>Archaea</taxon>
        <taxon>Methanobacteriati</taxon>
        <taxon>Methanobacteriota</taxon>
        <taxon>Stenosarchaea group</taxon>
        <taxon>Methanomicrobia</taxon>
        <taxon>Candidatus Methanophagales</taxon>
        <taxon>Candidatus Methanophagaceae</taxon>
        <taxon>Candidatus Methanophaga</taxon>
    </lineage>
</organism>
<proteinExistence type="predicted"/>
<dbReference type="AlphaFoldDB" id="Q64CG1"/>
<evidence type="ECO:0000256" key="1">
    <source>
        <dbReference type="SAM" id="Phobius"/>
    </source>
</evidence>
<keyword evidence="1" id="KW-0472">Membrane</keyword>
<accession>Q64CG1</accession>
<feature type="transmembrane region" description="Helical" evidence="1">
    <location>
        <begin position="7"/>
        <end position="26"/>
    </location>
</feature>